<evidence type="ECO:0000259" key="1">
    <source>
        <dbReference type="Pfam" id="PF17107"/>
    </source>
</evidence>
<accession>A0A9W8NGU6</accession>
<proteinExistence type="predicted"/>
<dbReference type="Proteomes" id="UP001148614">
    <property type="component" value="Unassembled WGS sequence"/>
</dbReference>
<evidence type="ECO:0000313" key="2">
    <source>
        <dbReference type="EMBL" id="KAJ3575034.1"/>
    </source>
</evidence>
<dbReference type="AlphaFoldDB" id="A0A9W8NGU6"/>
<sequence length="112" mass="11866">MSGAEVLGVISSIVAIVDAAIKVYDAAQNTKGLPSSFLQAAARLPLLRDVLFTAQQGFDADKHWGTYASLERVLLHCKEKADALQKIFNDTMAAPEASRAERCNPGTGGGCD</sequence>
<name>A0A9W8NGU6_9PEZI</name>
<organism evidence="2 3">
    <name type="scientific">Xylaria arbuscula</name>
    <dbReference type="NCBI Taxonomy" id="114810"/>
    <lineage>
        <taxon>Eukaryota</taxon>
        <taxon>Fungi</taxon>
        <taxon>Dikarya</taxon>
        <taxon>Ascomycota</taxon>
        <taxon>Pezizomycotina</taxon>
        <taxon>Sordariomycetes</taxon>
        <taxon>Xylariomycetidae</taxon>
        <taxon>Xylariales</taxon>
        <taxon>Xylariaceae</taxon>
        <taxon>Xylaria</taxon>
    </lineage>
</organism>
<reference evidence="2" key="1">
    <citation type="submission" date="2022-07" db="EMBL/GenBank/DDBJ databases">
        <title>Genome Sequence of Xylaria arbuscula.</title>
        <authorList>
            <person name="Buettner E."/>
        </authorList>
    </citation>
    <scope>NUCLEOTIDE SEQUENCE</scope>
    <source>
        <strain evidence="2">VT107</strain>
    </source>
</reference>
<dbReference type="EMBL" id="JANPWZ010000571">
    <property type="protein sequence ID" value="KAJ3575034.1"/>
    <property type="molecule type" value="Genomic_DNA"/>
</dbReference>
<gene>
    <name evidence="2" type="ORF">NPX13_g4174</name>
</gene>
<comment type="caution">
    <text evidence="2">The sequence shown here is derived from an EMBL/GenBank/DDBJ whole genome shotgun (WGS) entry which is preliminary data.</text>
</comment>
<protein>
    <recommendedName>
        <fullName evidence="1">NACHT-NTPase and P-loop NTPases N-terminal domain-containing protein</fullName>
    </recommendedName>
</protein>
<feature type="domain" description="NACHT-NTPase and P-loop NTPases N-terminal" evidence="1">
    <location>
        <begin position="10"/>
        <end position="103"/>
    </location>
</feature>
<dbReference type="Pfam" id="PF17107">
    <property type="entry name" value="SesA"/>
    <property type="match status" value="1"/>
</dbReference>
<dbReference type="InterPro" id="IPR031352">
    <property type="entry name" value="SesA"/>
</dbReference>
<keyword evidence="3" id="KW-1185">Reference proteome</keyword>
<evidence type="ECO:0000313" key="3">
    <source>
        <dbReference type="Proteomes" id="UP001148614"/>
    </source>
</evidence>